<comment type="caution">
    <text evidence="2">The sequence shown here is derived from an EMBL/GenBank/DDBJ whole genome shotgun (WGS) entry which is preliminary data.</text>
</comment>
<feature type="region of interest" description="Disordered" evidence="1">
    <location>
        <begin position="48"/>
        <end position="109"/>
    </location>
</feature>
<evidence type="ECO:0000313" key="3">
    <source>
        <dbReference type="Proteomes" id="UP000186922"/>
    </source>
</evidence>
<evidence type="ECO:0008006" key="4">
    <source>
        <dbReference type="Google" id="ProtNLM"/>
    </source>
</evidence>
<feature type="region of interest" description="Disordered" evidence="1">
    <location>
        <begin position="203"/>
        <end position="289"/>
    </location>
</feature>
<protein>
    <recommendedName>
        <fullName evidence="4">RIIa domain-containing protein</fullName>
    </recommendedName>
</protein>
<feature type="compositionally biased region" description="Acidic residues" evidence="1">
    <location>
        <begin position="204"/>
        <end position="233"/>
    </location>
</feature>
<sequence>MEDYVKQHDLMRLFERLATSIMYDRPEDLNQYAADWLTKIKNGRPQIEHVPSSVSLGSRASGSSSVKSKSNTSVPETLDSVLTQDSQNSLHSTRSKGFRPGRVSDSQSKVVVELGNGKEEGIRENPENLDPYIFSPENIPIFYGMLDPLGEGFIALQHFKEGRSQAFSDDLEDLQKYSGELPEVILPEENVPQEQQIVPQLLPDSEDTEAEQQEEPEDPEEETGEDDEAEEDAVGGTTSAGSLPKSSRHSMGSRTSVSSKTSSSAVKPHRSSVAEKESEGRSELTAKIP</sequence>
<accession>A0A1D1UGW3</accession>
<evidence type="ECO:0000313" key="2">
    <source>
        <dbReference type="EMBL" id="GAU87780.1"/>
    </source>
</evidence>
<dbReference type="OrthoDB" id="10260455at2759"/>
<reference evidence="2 3" key="1">
    <citation type="journal article" date="2016" name="Nat. Commun.">
        <title>Extremotolerant tardigrade genome and improved radiotolerance of human cultured cells by tardigrade-unique protein.</title>
        <authorList>
            <person name="Hashimoto T."/>
            <person name="Horikawa D.D."/>
            <person name="Saito Y."/>
            <person name="Kuwahara H."/>
            <person name="Kozuka-Hata H."/>
            <person name="Shin-I T."/>
            <person name="Minakuchi Y."/>
            <person name="Ohishi K."/>
            <person name="Motoyama A."/>
            <person name="Aizu T."/>
            <person name="Enomoto A."/>
            <person name="Kondo K."/>
            <person name="Tanaka S."/>
            <person name="Hara Y."/>
            <person name="Koshikawa S."/>
            <person name="Sagara H."/>
            <person name="Miura T."/>
            <person name="Yokobori S."/>
            <person name="Miyagawa K."/>
            <person name="Suzuki Y."/>
            <person name="Kubo T."/>
            <person name="Oyama M."/>
            <person name="Kohara Y."/>
            <person name="Fujiyama A."/>
            <person name="Arakawa K."/>
            <person name="Katayama T."/>
            <person name="Toyoda A."/>
            <person name="Kunieda T."/>
        </authorList>
    </citation>
    <scope>NUCLEOTIDE SEQUENCE [LARGE SCALE GENOMIC DNA]</scope>
    <source>
        <strain evidence="2 3">YOKOZUNA-1</strain>
    </source>
</reference>
<evidence type="ECO:0000256" key="1">
    <source>
        <dbReference type="SAM" id="MobiDB-lite"/>
    </source>
</evidence>
<name>A0A1D1UGW3_RAMVA</name>
<gene>
    <name evidence="2" type="primary">RvY_00578-1</name>
    <name evidence="2" type="synonym">RvY_00578.1</name>
    <name evidence="2" type="ORF">RvY_00578</name>
</gene>
<feature type="compositionally biased region" description="Basic and acidic residues" evidence="1">
    <location>
        <begin position="272"/>
        <end position="289"/>
    </location>
</feature>
<feature type="compositionally biased region" description="Low complexity" evidence="1">
    <location>
        <begin position="50"/>
        <end position="74"/>
    </location>
</feature>
<dbReference type="AlphaFoldDB" id="A0A1D1UGW3"/>
<proteinExistence type="predicted"/>
<dbReference type="SUPFAM" id="SSF47391">
    <property type="entry name" value="Dimerization-anchoring domain of cAMP-dependent PK regulatory subunit"/>
    <property type="match status" value="1"/>
</dbReference>
<feature type="compositionally biased region" description="Polar residues" evidence="1">
    <location>
        <begin position="80"/>
        <end position="92"/>
    </location>
</feature>
<feature type="compositionally biased region" description="Low complexity" evidence="1">
    <location>
        <begin position="250"/>
        <end position="264"/>
    </location>
</feature>
<dbReference type="Proteomes" id="UP000186922">
    <property type="component" value="Unassembled WGS sequence"/>
</dbReference>
<organism evidence="2 3">
    <name type="scientific">Ramazzottius varieornatus</name>
    <name type="common">Water bear</name>
    <name type="synonym">Tardigrade</name>
    <dbReference type="NCBI Taxonomy" id="947166"/>
    <lineage>
        <taxon>Eukaryota</taxon>
        <taxon>Metazoa</taxon>
        <taxon>Ecdysozoa</taxon>
        <taxon>Tardigrada</taxon>
        <taxon>Eutardigrada</taxon>
        <taxon>Parachela</taxon>
        <taxon>Hypsibioidea</taxon>
        <taxon>Ramazzottiidae</taxon>
        <taxon>Ramazzottius</taxon>
    </lineage>
</organism>
<dbReference type="EMBL" id="BDGG01000001">
    <property type="protein sequence ID" value="GAU87780.1"/>
    <property type="molecule type" value="Genomic_DNA"/>
</dbReference>
<keyword evidence="3" id="KW-1185">Reference proteome</keyword>
<dbReference type="CDD" id="cd22961">
    <property type="entry name" value="DD_TEX55-like"/>
    <property type="match status" value="1"/>
</dbReference>
<feature type="compositionally biased region" description="Polar residues" evidence="1">
    <location>
        <begin position="236"/>
        <end position="245"/>
    </location>
</feature>